<feature type="transmembrane region" description="Helical" evidence="5">
    <location>
        <begin position="251"/>
        <end position="269"/>
    </location>
</feature>
<evidence type="ECO:0000256" key="3">
    <source>
        <dbReference type="ARBA" id="ARBA00022989"/>
    </source>
</evidence>
<evidence type="ECO:0000256" key="5">
    <source>
        <dbReference type="SAM" id="Phobius"/>
    </source>
</evidence>
<feature type="transmembrane region" description="Helical" evidence="5">
    <location>
        <begin position="381"/>
        <end position="400"/>
    </location>
</feature>
<dbReference type="AlphaFoldDB" id="A0A839EN04"/>
<dbReference type="EMBL" id="JACGXN010000014">
    <property type="protein sequence ID" value="MBA8881461.1"/>
    <property type="molecule type" value="Genomic_DNA"/>
</dbReference>
<dbReference type="Proteomes" id="UP000549052">
    <property type="component" value="Unassembled WGS sequence"/>
</dbReference>
<dbReference type="InterPro" id="IPR051533">
    <property type="entry name" value="WaaL-like"/>
</dbReference>
<dbReference type="InterPro" id="IPR007016">
    <property type="entry name" value="O-antigen_ligase-rel_domated"/>
</dbReference>
<gene>
    <name evidence="7" type="ORF">FHW16_005202</name>
</gene>
<proteinExistence type="predicted"/>
<dbReference type="PANTHER" id="PTHR37422">
    <property type="entry name" value="TEICHURONIC ACID BIOSYNTHESIS PROTEIN TUAE"/>
    <property type="match status" value="1"/>
</dbReference>
<feature type="transmembrane region" description="Helical" evidence="5">
    <location>
        <begin position="343"/>
        <end position="361"/>
    </location>
</feature>
<evidence type="ECO:0000313" key="8">
    <source>
        <dbReference type="Proteomes" id="UP000549052"/>
    </source>
</evidence>
<evidence type="ECO:0000256" key="1">
    <source>
        <dbReference type="ARBA" id="ARBA00004141"/>
    </source>
</evidence>
<feature type="transmembrane region" description="Helical" evidence="5">
    <location>
        <begin position="133"/>
        <end position="159"/>
    </location>
</feature>
<accession>A0A839EN04</accession>
<keyword evidence="4 5" id="KW-0472">Membrane</keyword>
<feature type="domain" description="O-antigen ligase-related" evidence="6">
    <location>
        <begin position="211"/>
        <end position="354"/>
    </location>
</feature>
<comment type="caution">
    <text evidence="7">The sequence shown here is derived from an EMBL/GenBank/DDBJ whole genome shotgun (WGS) entry which is preliminary data.</text>
</comment>
<evidence type="ECO:0000313" key="7">
    <source>
        <dbReference type="EMBL" id="MBA8881461.1"/>
    </source>
</evidence>
<feature type="transmembrane region" description="Helical" evidence="5">
    <location>
        <begin position="18"/>
        <end position="41"/>
    </location>
</feature>
<dbReference type="GO" id="GO:0016874">
    <property type="term" value="F:ligase activity"/>
    <property type="evidence" value="ECO:0007669"/>
    <property type="project" value="UniProtKB-KW"/>
</dbReference>
<feature type="transmembrane region" description="Helical" evidence="5">
    <location>
        <begin position="53"/>
        <end position="72"/>
    </location>
</feature>
<feature type="transmembrane region" description="Helical" evidence="5">
    <location>
        <begin position="84"/>
        <end position="101"/>
    </location>
</feature>
<evidence type="ECO:0000256" key="4">
    <source>
        <dbReference type="ARBA" id="ARBA00023136"/>
    </source>
</evidence>
<dbReference type="PANTHER" id="PTHR37422:SF21">
    <property type="entry name" value="EXOQ-LIKE PROTEIN"/>
    <property type="match status" value="1"/>
</dbReference>
<name>A0A839EN04_9HYPH</name>
<feature type="transmembrane region" description="Helical" evidence="5">
    <location>
        <begin position="107"/>
        <end position="126"/>
    </location>
</feature>
<keyword evidence="2 5" id="KW-0812">Transmembrane</keyword>
<organism evidence="7 8">
    <name type="scientific">Phyllobacterium myrsinacearum</name>
    <dbReference type="NCBI Taxonomy" id="28101"/>
    <lineage>
        <taxon>Bacteria</taxon>
        <taxon>Pseudomonadati</taxon>
        <taxon>Pseudomonadota</taxon>
        <taxon>Alphaproteobacteria</taxon>
        <taxon>Hyphomicrobiales</taxon>
        <taxon>Phyllobacteriaceae</taxon>
        <taxon>Phyllobacterium</taxon>
    </lineage>
</organism>
<protein>
    <submittedName>
        <fullName evidence="7">O-antigen ligase</fullName>
    </submittedName>
</protein>
<dbReference type="Pfam" id="PF04932">
    <property type="entry name" value="Wzy_C"/>
    <property type="match status" value="1"/>
</dbReference>
<feature type="transmembrane region" description="Helical" evidence="5">
    <location>
        <begin position="179"/>
        <end position="199"/>
    </location>
</feature>
<comment type="subcellular location">
    <subcellularLocation>
        <location evidence="1">Membrane</location>
        <topology evidence="1">Multi-pass membrane protein</topology>
    </subcellularLocation>
</comment>
<dbReference type="GO" id="GO:0016020">
    <property type="term" value="C:membrane"/>
    <property type="evidence" value="ECO:0007669"/>
    <property type="project" value="UniProtKB-SubCell"/>
</dbReference>
<sequence>MTAIESSTSRVKDSSSSAFLFVALFLFFWITTNPFSLLGAASTDGPLADNSNFINQIVTLALTGGLLIFAFNNPARAAIFRPRFLLAMIFIWYLFASMLSAHPDLAIKRVILALLTCLNASIFLHLPRSDKHFATLLGMAMLFTLAVAYYGVFFLPSLGIHQASDAFEPMLAGYWKGHFAHKNVAAGIMVMAVFFGLFLCNSERRVLGILIIVLSVFFLSKTGGKTSTAALPAILVVAWVFENWKWTRIPIAIGGSLAINLFTVGSAVFEPIRSLLKGFGIDTTFTNRTDIWNFAFSAIAEKPFTGYGLQAFWQTSEVIYSGGKMETWAVNATSAHNAYLDTLLSAGIPGLILTVIWLIILPLHYVSKADTSGNNPHMTRLFVRLWLYGIITACVESMFFQSGSPLWFAFLFSVFGLRLQGQARLISG</sequence>
<keyword evidence="3 5" id="KW-1133">Transmembrane helix</keyword>
<reference evidence="7 8" key="1">
    <citation type="submission" date="2020-07" db="EMBL/GenBank/DDBJ databases">
        <title>Genomic Encyclopedia of Type Strains, Phase IV (KMG-V): Genome sequencing to study the core and pangenomes of soil and plant-associated prokaryotes.</title>
        <authorList>
            <person name="Whitman W."/>
        </authorList>
    </citation>
    <scope>NUCLEOTIDE SEQUENCE [LARGE SCALE GENOMIC DNA]</scope>
    <source>
        <strain evidence="7 8">AN3</strain>
    </source>
</reference>
<feature type="transmembrane region" description="Helical" evidence="5">
    <location>
        <begin position="206"/>
        <end position="223"/>
    </location>
</feature>
<keyword evidence="7" id="KW-0436">Ligase</keyword>
<keyword evidence="8" id="KW-1185">Reference proteome</keyword>
<evidence type="ECO:0000256" key="2">
    <source>
        <dbReference type="ARBA" id="ARBA00022692"/>
    </source>
</evidence>
<evidence type="ECO:0000259" key="6">
    <source>
        <dbReference type="Pfam" id="PF04932"/>
    </source>
</evidence>